<dbReference type="RefSeq" id="WP_267776621.1">
    <property type="nucleotide sequence ID" value="NZ_JAPNKE010000002.1"/>
</dbReference>
<organism evidence="3 4">
    <name type="scientific">Nannocystis pusilla</name>
    <dbReference type="NCBI Taxonomy" id="889268"/>
    <lineage>
        <taxon>Bacteria</taxon>
        <taxon>Pseudomonadati</taxon>
        <taxon>Myxococcota</taxon>
        <taxon>Polyangia</taxon>
        <taxon>Nannocystales</taxon>
        <taxon>Nannocystaceae</taxon>
        <taxon>Nannocystis</taxon>
    </lineage>
</organism>
<feature type="region of interest" description="Disordered" evidence="1">
    <location>
        <begin position="1"/>
        <end position="25"/>
    </location>
</feature>
<dbReference type="AlphaFoldDB" id="A0A9X3F7P8"/>
<evidence type="ECO:0000256" key="1">
    <source>
        <dbReference type="SAM" id="MobiDB-lite"/>
    </source>
</evidence>
<keyword evidence="2" id="KW-1133">Transmembrane helix</keyword>
<name>A0A9X3F7P8_9BACT</name>
<evidence type="ECO:0000313" key="3">
    <source>
        <dbReference type="EMBL" id="MCY1012996.1"/>
    </source>
</evidence>
<proteinExistence type="predicted"/>
<reference evidence="3" key="1">
    <citation type="submission" date="2022-11" db="EMBL/GenBank/DDBJ databases">
        <title>Minimal conservation of predation-associated metabolite biosynthetic gene clusters underscores biosynthetic potential of Myxococcota including descriptions for ten novel species: Archangium lansinium sp. nov., Myxococcus landrumus sp. nov., Nannocystis bai.</title>
        <authorList>
            <person name="Ahearne A."/>
            <person name="Stevens C."/>
            <person name="Phillips K."/>
        </authorList>
    </citation>
    <scope>NUCLEOTIDE SEQUENCE</scope>
    <source>
        <strain evidence="3">Na p29</strain>
    </source>
</reference>
<comment type="caution">
    <text evidence="3">The sequence shown here is derived from an EMBL/GenBank/DDBJ whole genome shotgun (WGS) entry which is preliminary data.</text>
</comment>
<keyword evidence="2" id="KW-0812">Transmembrane</keyword>
<evidence type="ECO:0000256" key="2">
    <source>
        <dbReference type="SAM" id="Phobius"/>
    </source>
</evidence>
<keyword evidence="2" id="KW-0472">Membrane</keyword>
<dbReference type="Proteomes" id="UP001150924">
    <property type="component" value="Unassembled WGS sequence"/>
</dbReference>
<feature type="compositionally biased region" description="Low complexity" evidence="1">
    <location>
        <begin position="138"/>
        <end position="216"/>
    </location>
</feature>
<sequence length="272" mass="26969">MTEHHNDSHGAHDGGHGHGGGHELDAPPTRELFNIVWGLGALTLLSLVTCVQLFNDQARDLNAERGKEGSSLLADYRKDMETRTRGKGDDVVTDATGKVVARYNYIPLASARDLILAKPEKLGAFAPPAGWIHPDDVAAGGQKAAAPTPAAPEGAAVDGAVPAVPGAEGAAPADGTAPAGAPADGTAPAGTPTDAAAKPAEGTAPATDGAAAKPAEGTPPAALPPGTKDEAMPLNADKGQSESTKPVPGGTPEPVGAKSNPGKAAPEPAPAH</sequence>
<feature type="transmembrane region" description="Helical" evidence="2">
    <location>
        <begin position="35"/>
        <end position="55"/>
    </location>
</feature>
<dbReference type="EMBL" id="JAPNKE010000002">
    <property type="protein sequence ID" value="MCY1012996.1"/>
    <property type="molecule type" value="Genomic_DNA"/>
</dbReference>
<accession>A0A9X3F7P8</accession>
<evidence type="ECO:0000313" key="4">
    <source>
        <dbReference type="Proteomes" id="UP001150924"/>
    </source>
</evidence>
<keyword evidence="4" id="KW-1185">Reference proteome</keyword>
<feature type="region of interest" description="Disordered" evidence="1">
    <location>
        <begin position="136"/>
        <end position="272"/>
    </location>
</feature>
<gene>
    <name evidence="3" type="ORF">OV079_47190</name>
</gene>
<protein>
    <submittedName>
        <fullName evidence="3">Uncharacterized protein</fullName>
    </submittedName>
</protein>